<evidence type="ECO:0000313" key="3">
    <source>
        <dbReference type="EMBL" id="VDC88793.1"/>
    </source>
</evidence>
<sequence length="88" mass="10088">MLLDTVATSIIGDKVVELWDRSYDEIEDQDIPIQNIVGKSFCFGLSITADNVTNGSATFKSVVWLFCFMLFLEFLDFVWISFFSILFI</sequence>
<proteinExistence type="predicted"/>
<feature type="transmembrane region" description="Helical" evidence="1">
    <location>
        <begin position="62"/>
        <end position="87"/>
    </location>
</feature>
<dbReference type="Gramene" id="A02p25130.2_BraZ1">
    <property type="protein sequence ID" value="A02p25130.2_BraZ1.CDS"/>
    <property type="gene ID" value="A02g25130.2_BraZ1"/>
</dbReference>
<evidence type="ECO:0000256" key="1">
    <source>
        <dbReference type="SAM" id="Phobius"/>
    </source>
</evidence>
<protein>
    <submittedName>
        <fullName evidence="2">Uncharacterized protein</fullName>
    </submittedName>
</protein>
<accession>A0A3P6AMF9</accession>
<keyword evidence="1" id="KW-0812">Transmembrane</keyword>
<dbReference type="Proteomes" id="UP000694005">
    <property type="component" value="Chromosome A02"/>
</dbReference>
<organism evidence="3">
    <name type="scientific">Brassica campestris</name>
    <name type="common">Field mustard</name>
    <dbReference type="NCBI Taxonomy" id="3711"/>
    <lineage>
        <taxon>Eukaryota</taxon>
        <taxon>Viridiplantae</taxon>
        <taxon>Streptophyta</taxon>
        <taxon>Embryophyta</taxon>
        <taxon>Tracheophyta</taxon>
        <taxon>Spermatophyta</taxon>
        <taxon>Magnoliopsida</taxon>
        <taxon>eudicotyledons</taxon>
        <taxon>Gunneridae</taxon>
        <taxon>Pentapetalae</taxon>
        <taxon>rosids</taxon>
        <taxon>malvids</taxon>
        <taxon>Brassicales</taxon>
        <taxon>Brassicaceae</taxon>
        <taxon>Brassiceae</taxon>
        <taxon>Brassica</taxon>
    </lineage>
</organism>
<dbReference type="AlphaFoldDB" id="A0A3P6AMF9"/>
<gene>
    <name evidence="3" type="ORF">BRAA02T06998Z</name>
    <name evidence="2" type="ORF">BRAPAZ1V2_A02P25130.2</name>
</gene>
<reference evidence="3" key="1">
    <citation type="submission" date="2018-11" db="EMBL/GenBank/DDBJ databases">
        <authorList>
            <consortium name="Genoscope - CEA"/>
            <person name="William W."/>
        </authorList>
    </citation>
    <scope>NUCLEOTIDE SEQUENCE</scope>
</reference>
<name>A0A3P6AMF9_BRACM</name>
<dbReference type="EMBL" id="LR031573">
    <property type="protein sequence ID" value="VDC88793.1"/>
    <property type="molecule type" value="Genomic_DNA"/>
</dbReference>
<keyword evidence="1" id="KW-1133">Transmembrane helix</keyword>
<dbReference type="EMBL" id="LS974618">
    <property type="protein sequence ID" value="CAG7893561.1"/>
    <property type="molecule type" value="Genomic_DNA"/>
</dbReference>
<evidence type="ECO:0000313" key="2">
    <source>
        <dbReference type="EMBL" id="CAG7893561.1"/>
    </source>
</evidence>
<keyword evidence="1" id="KW-0472">Membrane</keyword>